<dbReference type="EMBL" id="JBHSOF010000001">
    <property type="protein sequence ID" value="MFC5661685.1"/>
    <property type="molecule type" value="Genomic_DNA"/>
</dbReference>
<keyword evidence="6" id="KW-1185">Reference proteome</keyword>
<keyword evidence="1 3" id="KW-0732">Signal</keyword>
<dbReference type="SMART" id="SM00637">
    <property type="entry name" value="CBD_II"/>
    <property type="match status" value="1"/>
</dbReference>
<organism evidence="5 6">
    <name type="scientific">Kitasatospora misakiensis</name>
    <dbReference type="NCBI Taxonomy" id="67330"/>
    <lineage>
        <taxon>Bacteria</taxon>
        <taxon>Bacillati</taxon>
        <taxon>Actinomycetota</taxon>
        <taxon>Actinomycetes</taxon>
        <taxon>Kitasatosporales</taxon>
        <taxon>Streptomycetaceae</taxon>
        <taxon>Kitasatospora</taxon>
    </lineage>
</organism>
<dbReference type="Gene3D" id="2.60.40.290">
    <property type="match status" value="1"/>
</dbReference>
<feature type="signal peptide" evidence="3">
    <location>
        <begin position="1"/>
        <end position="28"/>
    </location>
</feature>
<dbReference type="PANTHER" id="PTHR43576">
    <property type="entry name" value="ALPHA-L-ARABINOFURANOSIDASE C-RELATED"/>
    <property type="match status" value="1"/>
</dbReference>
<evidence type="ECO:0000256" key="3">
    <source>
        <dbReference type="SAM" id="SignalP"/>
    </source>
</evidence>
<dbReference type="SUPFAM" id="SSF51445">
    <property type="entry name" value="(Trans)glycosidases"/>
    <property type="match status" value="1"/>
</dbReference>
<dbReference type="PROSITE" id="PS51173">
    <property type="entry name" value="CBM2"/>
    <property type="match status" value="1"/>
</dbReference>
<evidence type="ECO:0000313" key="5">
    <source>
        <dbReference type="EMBL" id="MFC5661685.1"/>
    </source>
</evidence>
<comment type="caution">
    <text evidence="5">The sequence shown here is derived from an EMBL/GenBank/DDBJ whole genome shotgun (WGS) entry which is preliminary data.</text>
</comment>
<evidence type="ECO:0000259" key="4">
    <source>
        <dbReference type="PROSITE" id="PS51173"/>
    </source>
</evidence>
<dbReference type="Pfam" id="PF00553">
    <property type="entry name" value="CBM_2"/>
    <property type="match status" value="1"/>
</dbReference>
<dbReference type="RefSeq" id="WP_380223247.1">
    <property type="nucleotide sequence ID" value="NZ_JBHSOF010000001.1"/>
</dbReference>
<gene>
    <name evidence="5" type="ORF">ACFP3U_01670</name>
</gene>
<proteinExistence type="predicted"/>
<accession>A0ABW0WVK0</accession>
<dbReference type="InterPro" id="IPR013780">
    <property type="entry name" value="Glyco_hydro_b"/>
</dbReference>
<keyword evidence="2" id="KW-0119">Carbohydrate metabolism</keyword>
<dbReference type="Gene3D" id="3.20.20.80">
    <property type="entry name" value="Glycosidases"/>
    <property type="match status" value="1"/>
</dbReference>
<dbReference type="PANTHER" id="PTHR43576:SF3">
    <property type="entry name" value="ALPHA-L-ARABINOFURANOSIDASE C"/>
    <property type="match status" value="1"/>
</dbReference>
<feature type="chain" id="PRO_5046124898" evidence="3">
    <location>
        <begin position="29"/>
        <end position="595"/>
    </location>
</feature>
<reference evidence="6" key="1">
    <citation type="journal article" date="2019" name="Int. J. Syst. Evol. Microbiol.">
        <title>The Global Catalogue of Microorganisms (GCM) 10K type strain sequencing project: providing services to taxonomists for standard genome sequencing and annotation.</title>
        <authorList>
            <consortium name="The Broad Institute Genomics Platform"/>
            <consortium name="The Broad Institute Genome Sequencing Center for Infectious Disease"/>
            <person name="Wu L."/>
            <person name="Ma J."/>
        </authorList>
    </citation>
    <scope>NUCLEOTIDE SEQUENCE [LARGE SCALE GENOMIC DNA]</scope>
    <source>
        <strain evidence="6">CGMCC 4.1437</strain>
    </source>
</reference>
<dbReference type="InterPro" id="IPR017853">
    <property type="entry name" value="GH"/>
</dbReference>
<dbReference type="InterPro" id="IPR001919">
    <property type="entry name" value="CBD2"/>
</dbReference>
<dbReference type="SUPFAM" id="SSF49384">
    <property type="entry name" value="Carbohydrate-binding domain"/>
    <property type="match status" value="1"/>
</dbReference>
<feature type="domain" description="CBM2" evidence="4">
    <location>
        <begin position="486"/>
        <end position="595"/>
    </location>
</feature>
<dbReference type="InterPro" id="IPR012291">
    <property type="entry name" value="CBM2_carb-bd_dom_sf"/>
</dbReference>
<dbReference type="Gene3D" id="2.60.40.1180">
    <property type="entry name" value="Golgi alpha-mannosidase II"/>
    <property type="match status" value="1"/>
</dbReference>
<dbReference type="Proteomes" id="UP001595975">
    <property type="component" value="Unassembled WGS sequence"/>
</dbReference>
<evidence type="ECO:0000256" key="1">
    <source>
        <dbReference type="ARBA" id="ARBA00022729"/>
    </source>
</evidence>
<name>A0ABW0WVK0_9ACTN</name>
<keyword evidence="2" id="KW-0624">Polysaccharide degradation</keyword>
<dbReference type="InterPro" id="IPR008965">
    <property type="entry name" value="CBM2/CBM3_carb-bd_dom_sf"/>
</dbReference>
<protein>
    <submittedName>
        <fullName evidence="5">Cellulose binding domain-containing protein</fullName>
    </submittedName>
</protein>
<evidence type="ECO:0000256" key="2">
    <source>
        <dbReference type="ARBA" id="ARBA00023326"/>
    </source>
</evidence>
<sequence length="595" mass="61712">MKRSIRPCHDRAIAVAAAFALAVSGAIAAVAPTAAAAPSATIANSASVSVDAALQLATIPATGVGINTAVFDAAMNDSATPGLLRDAGMGAVRYPGGSHSDHYHWKTGTAEGGAYVAPNTGFDAFMGTMRAAGTQPIITVNYGSGTPQEAADWVRYANLTKGFGIKYWEVGNEVYGNGLYSNGNGWEYDTHSSKTATTYATNLVQYIDAMKAVDPTVKIGAVLTTPGSWPDGIVGPGDTMDWNHTVMSIAGSKIDFTIVHTYPAGTSQADLLTRPQTEIPQIAGALRSLINQYAGTNAPNVGIAVTEANTTTYRDTSPNGLFAPDTFLTWMENGAFNVDWWALHNGVDCTNLTQVEGATEYNDYGIVSSGASCEPPANTPFPAYYGTAMVGKLGKPGDTLVKAASSNSLLTAHAVRRANGDVAVMLINKDPRNDATVNLSYTGFTASSATPTVYSYLKNGHSIGTAQSGSPTTQTVPAYGITVVEMHPTSAPCRVVYNKNQWPGGMVGSITVVNNSLGQVNGWALGFNFPGDTAITSSWDATVTQSGPSVNAGNVSYNASIPQGGSASWGFKATWSGSNANPSAFWVNGAACAIG</sequence>
<evidence type="ECO:0000313" key="6">
    <source>
        <dbReference type="Proteomes" id="UP001595975"/>
    </source>
</evidence>